<dbReference type="EMBL" id="JBHTLP010000019">
    <property type="protein sequence ID" value="MFD1144107.1"/>
    <property type="molecule type" value="Genomic_DNA"/>
</dbReference>
<comment type="caution">
    <text evidence="3">The sequence shown here is derived from an EMBL/GenBank/DDBJ whole genome shotgun (WGS) entry which is preliminary data.</text>
</comment>
<dbReference type="InterPro" id="IPR002372">
    <property type="entry name" value="PQQ_rpt_dom"/>
</dbReference>
<evidence type="ECO:0000259" key="2">
    <source>
        <dbReference type="Pfam" id="PF01011"/>
    </source>
</evidence>
<dbReference type="RefSeq" id="WP_379884961.1">
    <property type="nucleotide sequence ID" value="NZ_JBHTLP010000019.1"/>
</dbReference>
<sequence length="196" mass="21531">MPSFQHISDQDRFTLIRYLLNADTKAPEPKPAESQDQHNAPVLTQTDKNTEFPYIPPYINNGYTRFFDPNGYPAVKPPWGTLNAIDLNTGEYLWRVPLGEFPELTKKGIPVTGTENYGGPIVTAGGLLFIAGTKDERIRAFDKKTGKIVWEYQLPAGGFATPITYEVAGKQYVVIAAGGVKNGHKPGGSYIAFALP</sequence>
<dbReference type="SUPFAM" id="SSF50998">
    <property type="entry name" value="Quinoprotein alcohol dehydrogenase-like"/>
    <property type="match status" value="1"/>
</dbReference>
<dbReference type="InterPro" id="IPR018391">
    <property type="entry name" value="PQQ_b-propeller_rpt"/>
</dbReference>
<name>A0ABW3Q9L0_9BACT</name>
<feature type="region of interest" description="Disordered" evidence="1">
    <location>
        <begin position="25"/>
        <end position="49"/>
    </location>
</feature>
<organism evidence="3 4">
    <name type="scientific">Larkinella insperata</name>
    <dbReference type="NCBI Taxonomy" id="332158"/>
    <lineage>
        <taxon>Bacteria</taxon>
        <taxon>Pseudomonadati</taxon>
        <taxon>Bacteroidota</taxon>
        <taxon>Cytophagia</taxon>
        <taxon>Cytophagales</taxon>
        <taxon>Spirosomataceae</taxon>
        <taxon>Larkinella</taxon>
    </lineage>
</organism>
<evidence type="ECO:0000313" key="4">
    <source>
        <dbReference type="Proteomes" id="UP001597116"/>
    </source>
</evidence>
<accession>A0ABW3Q9L0</accession>
<feature type="domain" description="Pyrrolo-quinoline quinone repeat" evidence="2">
    <location>
        <begin position="36"/>
        <end position="173"/>
    </location>
</feature>
<feature type="compositionally biased region" description="Basic and acidic residues" evidence="1">
    <location>
        <begin position="25"/>
        <end position="36"/>
    </location>
</feature>
<gene>
    <name evidence="3" type="ORF">ACFQ4C_23485</name>
</gene>
<evidence type="ECO:0000256" key="1">
    <source>
        <dbReference type="SAM" id="MobiDB-lite"/>
    </source>
</evidence>
<dbReference type="InterPro" id="IPR011047">
    <property type="entry name" value="Quinoprotein_ADH-like_sf"/>
</dbReference>
<dbReference type="SMART" id="SM00564">
    <property type="entry name" value="PQQ"/>
    <property type="match status" value="2"/>
</dbReference>
<dbReference type="Gene3D" id="2.140.10.10">
    <property type="entry name" value="Quinoprotein alcohol dehydrogenase-like superfamily"/>
    <property type="match status" value="1"/>
</dbReference>
<keyword evidence="4" id="KW-1185">Reference proteome</keyword>
<evidence type="ECO:0000313" key="3">
    <source>
        <dbReference type="EMBL" id="MFD1144107.1"/>
    </source>
</evidence>
<dbReference type="Proteomes" id="UP001597116">
    <property type="component" value="Unassembled WGS sequence"/>
</dbReference>
<reference evidence="4" key="1">
    <citation type="journal article" date="2019" name="Int. J. Syst. Evol. Microbiol.">
        <title>The Global Catalogue of Microorganisms (GCM) 10K type strain sequencing project: providing services to taxonomists for standard genome sequencing and annotation.</title>
        <authorList>
            <consortium name="The Broad Institute Genomics Platform"/>
            <consortium name="The Broad Institute Genome Sequencing Center for Infectious Disease"/>
            <person name="Wu L."/>
            <person name="Ma J."/>
        </authorList>
    </citation>
    <scope>NUCLEOTIDE SEQUENCE [LARGE SCALE GENOMIC DNA]</scope>
    <source>
        <strain evidence="4">CCUG 55608</strain>
    </source>
</reference>
<dbReference type="Pfam" id="PF01011">
    <property type="entry name" value="PQQ"/>
    <property type="match status" value="1"/>
</dbReference>
<proteinExistence type="predicted"/>
<protein>
    <submittedName>
        <fullName evidence="3">PQQ-binding-like beta-propeller repeat protein</fullName>
    </submittedName>
</protein>